<dbReference type="GO" id="GO:0031201">
    <property type="term" value="C:SNARE complex"/>
    <property type="evidence" value="ECO:0007669"/>
    <property type="project" value="TreeGrafter"/>
</dbReference>
<dbReference type="SMART" id="SM00503">
    <property type="entry name" value="SynN"/>
    <property type="match status" value="1"/>
</dbReference>
<dbReference type="EMBL" id="LN483345">
    <property type="protein sequence ID" value="CDZ98539.1"/>
    <property type="molecule type" value="Genomic_DNA"/>
</dbReference>
<dbReference type="AlphaFoldDB" id="A0A0F7SM34"/>
<dbReference type="Pfam" id="PF05739">
    <property type="entry name" value="SNARE"/>
    <property type="match status" value="1"/>
</dbReference>
<comment type="similarity">
    <text evidence="2">Belongs to the syntaxin family.</text>
</comment>
<dbReference type="GO" id="GO:0006886">
    <property type="term" value="P:intracellular protein transport"/>
    <property type="evidence" value="ECO:0007669"/>
    <property type="project" value="TreeGrafter"/>
</dbReference>
<keyword evidence="6 8" id="KW-0472">Membrane</keyword>
<evidence type="ECO:0000256" key="8">
    <source>
        <dbReference type="SAM" id="Phobius"/>
    </source>
</evidence>
<keyword evidence="5" id="KW-0175">Coiled coil</keyword>
<proteinExistence type="inferred from homology"/>
<name>A0A0F7SM34_PHARH</name>
<accession>A0A0F7SM34</accession>
<evidence type="ECO:0000256" key="6">
    <source>
        <dbReference type="ARBA" id="ARBA00023136"/>
    </source>
</evidence>
<feature type="transmembrane region" description="Helical" evidence="8">
    <location>
        <begin position="280"/>
        <end position="301"/>
    </location>
</feature>
<dbReference type="Gene3D" id="1.20.58.70">
    <property type="match status" value="1"/>
</dbReference>
<keyword evidence="3 8" id="KW-0812">Transmembrane</keyword>
<dbReference type="GO" id="GO:0006887">
    <property type="term" value="P:exocytosis"/>
    <property type="evidence" value="ECO:0007669"/>
    <property type="project" value="TreeGrafter"/>
</dbReference>
<feature type="region of interest" description="Disordered" evidence="7">
    <location>
        <begin position="1"/>
        <end position="27"/>
    </location>
</feature>
<evidence type="ECO:0000256" key="1">
    <source>
        <dbReference type="ARBA" id="ARBA00004211"/>
    </source>
</evidence>
<dbReference type="InterPro" id="IPR000727">
    <property type="entry name" value="T_SNARE_dom"/>
</dbReference>
<keyword evidence="4 8" id="KW-1133">Transmembrane helix</keyword>
<dbReference type="GO" id="GO:0048278">
    <property type="term" value="P:vesicle docking"/>
    <property type="evidence" value="ECO:0007669"/>
    <property type="project" value="TreeGrafter"/>
</dbReference>
<dbReference type="GO" id="GO:0006906">
    <property type="term" value="P:vesicle fusion"/>
    <property type="evidence" value="ECO:0007669"/>
    <property type="project" value="TreeGrafter"/>
</dbReference>
<dbReference type="InterPro" id="IPR010989">
    <property type="entry name" value="SNARE"/>
</dbReference>
<dbReference type="InterPro" id="IPR045242">
    <property type="entry name" value="Syntaxin"/>
</dbReference>
<evidence type="ECO:0000256" key="7">
    <source>
        <dbReference type="SAM" id="MobiDB-lite"/>
    </source>
</evidence>
<dbReference type="GO" id="GO:0005886">
    <property type="term" value="C:plasma membrane"/>
    <property type="evidence" value="ECO:0007669"/>
    <property type="project" value="TreeGrafter"/>
</dbReference>
<comment type="subcellular location">
    <subcellularLocation>
        <location evidence="1">Membrane</location>
        <topology evidence="1">Single-pass type IV membrane protein</topology>
    </subcellularLocation>
</comment>
<sequence>MSRDRLAGLRNAPQQETYNPIPSPPQTQYGYNGQQHQAYAPTNAYEMNNVQQPPADFWQEIGQIRTSLSQLQTSIGQIKSLHAISLNSTTGPPPELSSQVEETRELAQSVKMMIKSANANTQGDRGKKAQVKGVKEQFLGLLQEYQSVERMHRSKVKQRAERQFKIVKPDATPQEMEAVLESDNPQIFQQALLSSNRYGQASSAYKEVQQRHEDIQRIERTLTELAQLFNDMAMLIEQQDETINVVEQQATQVNQDMETGNEQLDKGIVSARKARRKRWICFWLIIVILIIIAAIVAAVVVTQVGPS</sequence>
<evidence type="ECO:0000256" key="3">
    <source>
        <dbReference type="ARBA" id="ARBA00022692"/>
    </source>
</evidence>
<protein>
    <submittedName>
        <fullName evidence="10">SNARE protein Syntaxin 1 and related proteins</fullName>
    </submittedName>
</protein>
<dbReference type="SUPFAM" id="SSF47661">
    <property type="entry name" value="t-snare proteins"/>
    <property type="match status" value="1"/>
</dbReference>
<dbReference type="PANTHER" id="PTHR19957">
    <property type="entry name" value="SYNTAXIN"/>
    <property type="match status" value="1"/>
</dbReference>
<reference evidence="10" key="1">
    <citation type="submission" date="2014-08" db="EMBL/GenBank/DDBJ databases">
        <authorList>
            <person name="Sharma Rahul"/>
            <person name="Thines Marco"/>
        </authorList>
    </citation>
    <scope>NUCLEOTIDE SEQUENCE</scope>
</reference>
<dbReference type="SMART" id="SM00397">
    <property type="entry name" value="t_SNARE"/>
    <property type="match status" value="1"/>
</dbReference>
<evidence type="ECO:0000259" key="9">
    <source>
        <dbReference type="PROSITE" id="PS50192"/>
    </source>
</evidence>
<dbReference type="GO" id="GO:0005484">
    <property type="term" value="F:SNAP receptor activity"/>
    <property type="evidence" value="ECO:0007669"/>
    <property type="project" value="TreeGrafter"/>
</dbReference>
<dbReference type="GO" id="GO:0012505">
    <property type="term" value="C:endomembrane system"/>
    <property type="evidence" value="ECO:0007669"/>
    <property type="project" value="TreeGrafter"/>
</dbReference>
<evidence type="ECO:0000313" key="10">
    <source>
        <dbReference type="EMBL" id="CDZ98539.1"/>
    </source>
</evidence>
<dbReference type="Pfam" id="PF00804">
    <property type="entry name" value="Syntaxin"/>
    <property type="match status" value="1"/>
</dbReference>
<dbReference type="PROSITE" id="PS50192">
    <property type="entry name" value="T_SNARE"/>
    <property type="match status" value="1"/>
</dbReference>
<evidence type="ECO:0000256" key="4">
    <source>
        <dbReference type="ARBA" id="ARBA00022989"/>
    </source>
</evidence>
<evidence type="ECO:0000256" key="2">
    <source>
        <dbReference type="ARBA" id="ARBA00009063"/>
    </source>
</evidence>
<feature type="compositionally biased region" description="Polar residues" evidence="7">
    <location>
        <begin position="12"/>
        <end position="27"/>
    </location>
</feature>
<dbReference type="GO" id="GO:0000149">
    <property type="term" value="F:SNARE binding"/>
    <property type="evidence" value="ECO:0007669"/>
    <property type="project" value="TreeGrafter"/>
</dbReference>
<feature type="domain" description="T-SNARE coiled-coil homology" evidence="9">
    <location>
        <begin position="205"/>
        <end position="267"/>
    </location>
</feature>
<dbReference type="PANTHER" id="PTHR19957:SF307">
    <property type="entry name" value="PROTEIN SSO1-RELATED"/>
    <property type="match status" value="1"/>
</dbReference>
<dbReference type="FunFam" id="1.20.58.70:FF:000008">
    <property type="entry name" value="Syntaxin family protein"/>
    <property type="match status" value="1"/>
</dbReference>
<dbReference type="CDD" id="cd15849">
    <property type="entry name" value="SNARE_Sso1"/>
    <property type="match status" value="1"/>
</dbReference>
<evidence type="ECO:0000256" key="5">
    <source>
        <dbReference type="ARBA" id="ARBA00023054"/>
    </source>
</evidence>
<organism evidence="10">
    <name type="scientific">Phaffia rhodozyma</name>
    <name type="common">Yeast</name>
    <name type="synonym">Xanthophyllomyces dendrorhous</name>
    <dbReference type="NCBI Taxonomy" id="264483"/>
    <lineage>
        <taxon>Eukaryota</taxon>
        <taxon>Fungi</taxon>
        <taxon>Dikarya</taxon>
        <taxon>Basidiomycota</taxon>
        <taxon>Agaricomycotina</taxon>
        <taxon>Tremellomycetes</taxon>
        <taxon>Cystofilobasidiales</taxon>
        <taxon>Mrakiaceae</taxon>
        <taxon>Phaffia</taxon>
    </lineage>
</organism>
<dbReference type="InterPro" id="IPR006011">
    <property type="entry name" value="Syntaxin_N"/>
</dbReference>